<accession>A0A0C9ZGP5</accession>
<keyword evidence="2" id="KW-1185">Reference proteome</keyword>
<evidence type="ECO:0000313" key="1">
    <source>
        <dbReference type="EMBL" id="KIK25174.1"/>
    </source>
</evidence>
<dbReference type="EMBL" id="KN833710">
    <property type="protein sequence ID" value="KIK25174.1"/>
    <property type="molecule type" value="Genomic_DNA"/>
</dbReference>
<reference evidence="2" key="2">
    <citation type="submission" date="2015-01" db="EMBL/GenBank/DDBJ databases">
        <title>Evolutionary Origins and Diversification of the Mycorrhizal Mutualists.</title>
        <authorList>
            <consortium name="DOE Joint Genome Institute"/>
            <consortium name="Mycorrhizal Genomics Consortium"/>
            <person name="Kohler A."/>
            <person name="Kuo A."/>
            <person name="Nagy L.G."/>
            <person name="Floudas D."/>
            <person name="Copeland A."/>
            <person name="Barry K.W."/>
            <person name="Cichocki N."/>
            <person name="Veneault-Fourrey C."/>
            <person name="LaButti K."/>
            <person name="Lindquist E.A."/>
            <person name="Lipzen A."/>
            <person name="Lundell T."/>
            <person name="Morin E."/>
            <person name="Murat C."/>
            <person name="Riley R."/>
            <person name="Ohm R."/>
            <person name="Sun H."/>
            <person name="Tunlid A."/>
            <person name="Henrissat B."/>
            <person name="Grigoriev I.V."/>
            <person name="Hibbett D.S."/>
            <person name="Martin F."/>
        </authorList>
    </citation>
    <scope>NUCLEOTIDE SEQUENCE [LARGE SCALE GENOMIC DNA]</scope>
    <source>
        <strain evidence="2">441</strain>
    </source>
</reference>
<gene>
    <name evidence="1" type="ORF">PISMIDRAFT_677419</name>
</gene>
<proteinExistence type="predicted"/>
<reference evidence="1 2" key="1">
    <citation type="submission" date="2014-04" db="EMBL/GenBank/DDBJ databases">
        <authorList>
            <consortium name="DOE Joint Genome Institute"/>
            <person name="Kuo A."/>
            <person name="Kohler A."/>
            <person name="Costa M.D."/>
            <person name="Nagy L.G."/>
            <person name="Floudas D."/>
            <person name="Copeland A."/>
            <person name="Barry K.W."/>
            <person name="Cichocki N."/>
            <person name="Veneault-Fourrey C."/>
            <person name="LaButti K."/>
            <person name="Lindquist E.A."/>
            <person name="Lipzen A."/>
            <person name="Lundell T."/>
            <person name="Morin E."/>
            <person name="Murat C."/>
            <person name="Sun H."/>
            <person name="Tunlid A."/>
            <person name="Henrissat B."/>
            <person name="Grigoriev I.V."/>
            <person name="Hibbett D.S."/>
            <person name="Martin F."/>
            <person name="Nordberg H.P."/>
            <person name="Cantor M.N."/>
            <person name="Hua S.X."/>
        </authorList>
    </citation>
    <scope>NUCLEOTIDE SEQUENCE [LARGE SCALE GENOMIC DNA]</scope>
    <source>
        <strain evidence="1 2">441</strain>
    </source>
</reference>
<organism evidence="1 2">
    <name type="scientific">Pisolithus microcarpus 441</name>
    <dbReference type="NCBI Taxonomy" id="765257"/>
    <lineage>
        <taxon>Eukaryota</taxon>
        <taxon>Fungi</taxon>
        <taxon>Dikarya</taxon>
        <taxon>Basidiomycota</taxon>
        <taxon>Agaricomycotina</taxon>
        <taxon>Agaricomycetes</taxon>
        <taxon>Agaricomycetidae</taxon>
        <taxon>Boletales</taxon>
        <taxon>Sclerodermatineae</taxon>
        <taxon>Pisolithaceae</taxon>
        <taxon>Pisolithus</taxon>
    </lineage>
</organism>
<name>A0A0C9ZGP5_9AGAM</name>
<dbReference type="AlphaFoldDB" id="A0A0C9ZGP5"/>
<dbReference type="Proteomes" id="UP000054018">
    <property type="component" value="Unassembled WGS sequence"/>
</dbReference>
<protein>
    <submittedName>
        <fullName evidence="1">Uncharacterized protein</fullName>
    </submittedName>
</protein>
<evidence type="ECO:0000313" key="2">
    <source>
        <dbReference type="Proteomes" id="UP000054018"/>
    </source>
</evidence>
<dbReference type="HOGENOM" id="CLU_3033288_0_0_1"/>
<sequence>MMWSKLRPYLRNGLVLDTGNDLIGCQVVRQSGGSLANGFTIIQISGVLFLNNRFH</sequence>